<evidence type="ECO:0008006" key="4">
    <source>
        <dbReference type="Google" id="ProtNLM"/>
    </source>
</evidence>
<feature type="compositionally biased region" description="Basic and acidic residues" evidence="1">
    <location>
        <begin position="121"/>
        <end position="130"/>
    </location>
</feature>
<proteinExistence type="predicted"/>
<sequence length="130" mass="13785">MTTGPLDILTMLGLPEALVNSCRDILETHAGEIHQAGPTTINGVFGGSDAGSDLDNQVSIAHQHVKDALEEMVEGLRGYATNLNEFSRHLNDTDLQAAADLTPSRKNELADAASHLNSHNFHGDRSGGEG</sequence>
<dbReference type="Proteomes" id="UP001596135">
    <property type="component" value="Unassembled WGS sequence"/>
</dbReference>
<feature type="region of interest" description="Disordered" evidence="1">
    <location>
        <begin position="100"/>
        <end position="130"/>
    </location>
</feature>
<keyword evidence="3" id="KW-1185">Reference proteome</keyword>
<organism evidence="2 3">
    <name type="scientific">Nocardioides hankookensis</name>
    <dbReference type="NCBI Taxonomy" id="443157"/>
    <lineage>
        <taxon>Bacteria</taxon>
        <taxon>Bacillati</taxon>
        <taxon>Actinomycetota</taxon>
        <taxon>Actinomycetes</taxon>
        <taxon>Propionibacteriales</taxon>
        <taxon>Nocardioidaceae</taxon>
        <taxon>Nocardioides</taxon>
    </lineage>
</organism>
<gene>
    <name evidence="2" type="ORF">ACFPYL_22455</name>
</gene>
<comment type="caution">
    <text evidence="2">The sequence shown here is derived from an EMBL/GenBank/DDBJ whole genome shotgun (WGS) entry which is preliminary data.</text>
</comment>
<dbReference type="RefSeq" id="WP_379159822.1">
    <property type="nucleotide sequence ID" value="NZ_JBHSRJ010000009.1"/>
</dbReference>
<reference evidence="3" key="1">
    <citation type="journal article" date="2019" name="Int. J. Syst. Evol. Microbiol.">
        <title>The Global Catalogue of Microorganisms (GCM) 10K type strain sequencing project: providing services to taxonomists for standard genome sequencing and annotation.</title>
        <authorList>
            <consortium name="The Broad Institute Genomics Platform"/>
            <consortium name="The Broad Institute Genome Sequencing Center for Infectious Disease"/>
            <person name="Wu L."/>
            <person name="Ma J."/>
        </authorList>
    </citation>
    <scope>NUCLEOTIDE SEQUENCE [LARGE SCALE GENOMIC DNA]</scope>
    <source>
        <strain evidence="3">CCUG 54522</strain>
    </source>
</reference>
<evidence type="ECO:0000313" key="3">
    <source>
        <dbReference type="Proteomes" id="UP001596135"/>
    </source>
</evidence>
<evidence type="ECO:0000256" key="1">
    <source>
        <dbReference type="SAM" id="MobiDB-lite"/>
    </source>
</evidence>
<protein>
    <recommendedName>
        <fullName evidence="4">ESX-1 secretion-associated protein</fullName>
    </recommendedName>
</protein>
<dbReference type="EMBL" id="JBHSRJ010000009">
    <property type="protein sequence ID" value="MFC6045861.1"/>
    <property type="molecule type" value="Genomic_DNA"/>
</dbReference>
<name>A0ABW1LQX5_9ACTN</name>
<accession>A0ABW1LQX5</accession>
<evidence type="ECO:0000313" key="2">
    <source>
        <dbReference type="EMBL" id="MFC6045861.1"/>
    </source>
</evidence>